<name>A0ABR3BD62_PHYBL</name>
<accession>A0ABR3BD62</accession>
<evidence type="ECO:0000313" key="2">
    <source>
        <dbReference type="EMBL" id="KAL0096723.1"/>
    </source>
</evidence>
<reference evidence="2 3" key="1">
    <citation type="submission" date="2024-04" db="EMBL/GenBank/DDBJ databases">
        <title>Symmetric and asymmetric DNA N6-adenine methylation regulates different biological responses in Mucorales.</title>
        <authorList>
            <consortium name="Lawrence Berkeley National Laboratory"/>
            <person name="Lax C."/>
            <person name="Mondo S.J."/>
            <person name="Osorio-Concepcion M."/>
            <person name="Muszewska A."/>
            <person name="Corrochano-Luque M."/>
            <person name="Gutierrez G."/>
            <person name="Riley R."/>
            <person name="Lipzen A."/>
            <person name="Guo J."/>
            <person name="Hundley H."/>
            <person name="Amirebrahimi M."/>
            <person name="Ng V."/>
            <person name="Lorenzo-Gutierrez D."/>
            <person name="Binder U."/>
            <person name="Yang J."/>
            <person name="Song Y."/>
            <person name="Canovas D."/>
            <person name="Navarro E."/>
            <person name="Freitag M."/>
            <person name="Gabaldon T."/>
            <person name="Grigoriev I.V."/>
            <person name="Corrochano L.M."/>
            <person name="Nicolas F.E."/>
            <person name="Garre V."/>
        </authorList>
    </citation>
    <scope>NUCLEOTIDE SEQUENCE [LARGE SCALE GENOMIC DNA]</scope>
    <source>
        <strain evidence="2 3">L51</strain>
    </source>
</reference>
<evidence type="ECO:0008006" key="4">
    <source>
        <dbReference type="Google" id="ProtNLM"/>
    </source>
</evidence>
<organism evidence="2 3">
    <name type="scientific">Phycomyces blakesleeanus</name>
    <dbReference type="NCBI Taxonomy" id="4837"/>
    <lineage>
        <taxon>Eukaryota</taxon>
        <taxon>Fungi</taxon>
        <taxon>Fungi incertae sedis</taxon>
        <taxon>Mucoromycota</taxon>
        <taxon>Mucoromycotina</taxon>
        <taxon>Mucoromycetes</taxon>
        <taxon>Mucorales</taxon>
        <taxon>Phycomycetaceae</taxon>
        <taxon>Phycomyces</taxon>
    </lineage>
</organism>
<keyword evidence="3" id="KW-1185">Reference proteome</keyword>
<dbReference type="EMBL" id="JBCLYO010000001">
    <property type="protein sequence ID" value="KAL0096723.1"/>
    <property type="molecule type" value="Genomic_DNA"/>
</dbReference>
<protein>
    <recommendedName>
        <fullName evidence="4">Transcription factor domain-containing protein</fullName>
    </recommendedName>
</protein>
<dbReference type="CDD" id="cd12148">
    <property type="entry name" value="fungal_TF_MHR"/>
    <property type="match status" value="1"/>
</dbReference>
<comment type="caution">
    <text evidence="2">The sequence shown here is derived from an EMBL/GenBank/DDBJ whole genome shotgun (WGS) entry which is preliminary data.</text>
</comment>
<evidence type="ECO:0000256" key="1">
    <source>
        <dbReference type="SAM" id="MobiDB-lite"/>
    </source>
</evidence>
<feature type="region of interest" description="Disordered" evidence="1">
    <location>
        <begin position="593"/>
        <end position="612"/>
    </location>
</feature>
<dbReference type="Proteomes" id="UP001448207">
    <property type="component" value="Unassembled WGS sequence"/>
</dbReference>
<gene>
    <name evidence="2" type="ORF">J3Q64DRAFT_1709089</name>
</gene>
<evidence type="ECO:0000313" key="3">
    <source>
        <dbReference type="Proteomes" id="UP001448207"/>
    </source>
</evidence>
<sequence length="612" mass="71005">MNYFTLNEDDEQSTEELLFDYLNSSGSQSSFSELGTLTPCQLSPYEEPQQEWPMSDIVPHNALFTSVMSPVPQPFVDDPICSLLPADSIQLKFNTFSDLQTAIQNVTILTEPQLMSQRRIKRNAKERMLIEKEEADLDKKSRRAIKLPMSVRLTAESSQLLENLIQQAITHWCCIGFKVAPIHLDLIRDWRNAPPTIVYCVASISLVTFIDHHVAHSYIKDAAMEFYSQARQKMDDIFFDSMHPAIIQSYFCLSYTSNLLRLYEQQRTWVSLASIALQQQAKEMTRHNQIDNPTILCWFRWYYVDAWMCLTLNRECLLPDQVPGLDFEMMEQEVLPPAASEMDHCRYNLLQFAILTKYMRKYIRAMRTGTIFNYLPGDDRPYPSTLYYEITDRVKDWYNRQMRISTNHRLPSSHPQTTSSSSPSFCPGIDIHLHLCYNAMRLVVLFQFLHPHQPPARHILIDCLQTNLALLQSLHYLKEVGCDQSTYHHMFFAIHNTAKRIYHYNLGDDKVSTDLKAYACDQLRMNLTLLRGTQAYVNDVFKVRFYAEKIEEQFRNTGISADWLDDPKTAALKASQIGSFMQLPGTLVFRLENNTPTRPRKSPKQSCKITQS</sequence>
<proteinExistence type="predicted"/>